<keyword evidence="2" id="KW-1185">Reference proteome</keyword>
<dbReference type="OrthoDB" id="9794241at2"/>
<dbReference type="PANTHER" id="PTHR36452">
    <property type="entry name" value="CHROMOSOME 12, WHOLE GENOME SHOTGUN SEQUENCE"/>
    <property type="match status" value="1"/>
</dbReference>
<dbReference type="STRING" id="686624.SAMN04488242_0624"/>
<dbReference type="PANTHER" id="PTHR36452:SF1">
    <property type="entry name" value="DUF2461 DOMAIN-CONTAINING PROTEIN"/>
    <property type="match status" value="1"/>
</dbReference>
<dbReference type="Pfam" id="PF09365">
    <property type="entry name" value="DUF2461"/>
    <property type="match status" value="1"/>
</dbReference>
<dbReference type="EMBL" id="FNGP01000001">
    <property type="protein sequence ID" value="SDL18259.1"/>
    <property type="molecule type" value="Genomic_DNA"/>
</dbReference>
<dbReference type="InterPro" id="IPR015996">
    <property type="entry name" value="UCP028451"/>
</dbReference>
<evidence type="ECO:0000313" key="2">
    <source>
        <dbReference type="Proteomes" id="UP000199475"/>
    </source>
</evidence>
<dbReference type="Proteomes" id="UP000199475">
    <property type="component" value="Unassembled WGS sequence"/>
</dbReference>
<gene>
    <name evidence="1" type="ORF">SAMN04488242_0624</name>
</gene>
<dbReference type="NCBIfam" id="TIGR02453">
    <property type="entry name" value="TIGR02453 family protein"/>
    <property type="match status" value="1"/>
</dbReference>
<name>A0A1G9HZ60_9ACTN</name>
<dbReference type="PIRSF" id="PIRSF028451">
    <property type="entry name" value="UCP028451"/>
    <property type="match status" value="1"/>
</dbReference>
<dbReference type="InterPro" id="IPR012808">
    <property type="entry name" value="CHP02453"/>
</dbReference>
<reference evidence="1 2" key="1">
    <citation type="submission" date="2016-10" db="EMBL/GenBank/DDBJ databases">
        <authorList>
            <person name="de Groot N.N."/>
        </authorList>
    </citation>
    <scope>NUCLEOTIDE SEQUENCE [LARGE SCALE GENOMIC DNA]</scope>
    <source>
        <strain evidence="1 2">CGMCC 1.9159</strain>
    </source>
</reference>
<dbReference type="RefSeq" id="WP_093248797.1">
    <property type="nucleotide sequence ID" value="NZ_FNGP01000001.1"/>
</dbReference>
<protein>
    <submittedName>
        <fullName evidence="1">TIGR02453 family protein</fullName>
    </submittedName>
</protein>
<evidence type="ECO:0000313" key="1">
    <source>
        <dbReference type="EMBL" id="SDL18259.1"/>
    </source>
</evidence>
<organism evidence="1 2">
    <name type="scientific">Tessaracoccus oleiagri</name>
    <dbReference type="NCBI Taxonomy" id="686624"/>
    <lineage>
        <taxon>Bacteria</taxon>
        <taxon>Bacillati</taxon>
        <taxon>Actinomycetota</taxon>
        <taxon>Actinomycetes</taxon>
        <taxon>Propionibacteriales</taxon>
        <taxon>Propionibacteriaceae</taxon>
        <taxon>Tessaracoccus</taxon>
    </lineage>
</organism>
<proteinExistence type="predicted"/>
<sequence>MTAFEGIPLEAVDFYEDLEVNNTREWWAANRGRYDTFVRAPMEAVAASLEEEFGPAKVFRPNRDVRFSPDKSPYKTHQGLVVTTASRMGWYVQVSADGLMTAGGWYASTSDQVARYRAALDDEDAGAELQRIVDGLRSAGFAVEGDRLKTRPRGVPDDHPFLDLLRHRTLDAARRYGEPEWLPTPEVRDHVAEDWRAYRPLMDWLRRHVGGSRA</sequence>
<dbReference type="AlphaFoldDB" id="A0A1G9HZ60"/>
<accession>A0A1G9HZ60</accession>